<evidence type="ECO:0000259" key="2">
    <source>
        <dbReference type="Pfam" id="PF01926"/>
    </source>
</evidence>
<comment type="caution">
    <text evidence="4">The sequence shown here is derived from an EMBL/GenBank/DDBJ whole genome shotgun (WGS) entry which is preliminary data.</text>
</comment>
<reference evidence="4 5" key="1">
    <citation type="journal article" date="2021" name="Sci. Rep.">
        <title>Genome sequencing of the multicellular alga Astrephomene provides insights into convergent evolution of germ-soma differentiation.</title>
        <authorList>
            <person name="Yamashita S."/>
            <person name="Yamamoto K."/>
            <person name="Matsuzaki R."/>
            <person name="Suzuki S."/>
            <person name="Yamaguchi H."/>
            <person name="Hirooka S."/>
            <person name="Minakuchi Y."/>
            <person name="Miyagishima S."/>
            <person name="Kawachi M."/>
            <person name="Toyoda A."/>
            <person name="Nozaki H."/>
        </authorList>
    </citation>
    <scope>NUCLEOTIDE SEQUENCE [LARGE SCALE GENOMIC DNA]</scope>
    <source>
        <strain evidence="4 5">NIES-4017</strain>
    </source>
</reference>
<gene>
    <name evidence="4" type="ORF">Agub_g6679</name>
</gene>
<feature type="compositionally biased region" description="Polar residues" evidence="1">
    <location>
        <begin position="583"/>
        <end position="612"/>
    </location>
</feature>
<feature type="domain" description="G" evidence="2">
    <location>
        <begin position="432"/>
        <end position="524"/>
    </location>
</feature>
<dbReference type="GO" id="GO:0005525">
    <property type="term" value="F:GTP binding"/>
    <property type="evidence" value="ECO:0007669"/>
    <property type="project" value="InterPro"/>
</dbReference>
<feature type="region of interest" description="Disordered" evidence="1">
    <location>
        <begin position="571"/>
        <end position="643"/>
    </location>
</feature>
<protein>
    <submittedName>
        <fullName evidence="4">Uncharacterized protein</fullName>
    </submittedName>
</protein>
<sequence length="724" mass="76464">MWCKLAHPQHAGVQTTLATAMRALNFIQRGLTLPAATPCPPSNAIYNPSPPSLASTASCSPRCLPPAPTPLHHSSSPYLLHHHRRLSLCSAAFTSHSGSTAIPSATAAASTCAPVAPASAATASAVTPLRFRSGRRRMTALERAAAAAHDALAEAHAAAAAAAAAAAPAKGAASTVKGAAASRGATVAAVGAAPGVTPRQKDFGTRPRAASVAAAAASRTAAAGPLAMTEGGFGDGAEEEQEREEGEEEMGQEERQAVERRRRFVGQLQGVPHVVSAAEHLGSARKRAAKVAPSAGIKNAAEKERNRAARRLDTLMQALAVPLGRYVAAFPQPDRLHPFERELLALTVGEAAYCGALQRVERLRKAVQEVGKGAASRAAQAPNKAAATAASEEGVAALEAVFSAGARHVDALKEVAKQLRSLPSLDPSLPTLALVGAPNVGKSSLVNILSSGTPEVCNYPFTTRSIKMGHFYLDAQKHQVTDTPGLLRRPDAARNRMERLTLAALGCLDAAVVVFVADLTGECGTGVADQWAIRRELQSRFPGRPWIDVLSKSDMLEDVFAAADELIRKRQATGSDERPTGQWPMQPSLASADRQQQQTVTTEAMRSSGSSKPQEEEEVKGEGVKEGPRQEHRKEQDEEEEVESAVEVAARLTHAVRISSLTHDGIPQLQLAIIRTLRARQAAQQQQMLQQQQQAAQARALAQQQLGQQGEQRQGLPVVTFFSP</sequence>
<feature type="region of interest" description="Disordered" evidence="1">
    <location>
        <begin position="221"/>
        <end position="257"/>
    </location>
</feature>
<evidence type="ECO:0000313" key="5">
    <source>
        <dbReference type="Proteomes" id="UP001054857"/>
    </source>
</evidence>
<feature type="compositionally biased region" description="Acidic residues" evidence="1">
    <location>
        <begin position="236"/>
        <end position="251"/>
    </location>
</feature>
<evidence type="ECO:0000313" key="4">
    <source>
        <dbReference type="EMBL" id="GFR45396.1"/>
    </source>
</evidence>
<evidence type="ECO:0000256" key="1">
    <source>
        <dbReference type="SAM" id="MobiDB-lite"/>
    </source>
</evidence>
<dbReference type="Proteomes" id="UP001054857">
    <property type="component" value="Unassembled WGS sequence"/>
</dbReference>
<dbReference type="Gene3D" id="1.20.120.1190">
    <property type="match status" value="1"/>
</dbReference>
<dbReference type="SUPFAM" id="SSF52540">
    <property type="entry name" value="P-loop containing nucleoside triphosphate hydrolases"/>
    <property type="match status" value="1"/>
</dbReference>
<proteinExistence type="predicted"/>
<organism evidence="4 5">
    <name type="scientific">Astrephomene gubernaculifera</name>
    <dbReference type="NCBI Taxonomy" id="47775"/>
    <lineage>
        <taxon>Eukaryota</taxon>
        <taxon>Viridiplantae</taxon>
        <taxon>Chlorophyta</taxon>
        <taxon>core chlorophytes</taxon>
        <taxon>Chlorophyceae</taxon>
        <taxon>CS clade</taxon>
        <taxon>Chlamydomonadales</taxon>
        <taxon>Astrephomenaceae</taxon>
        <taxon>Astrephomene</taxon>
    </lineage>
</organism>
<dbReference type="Pfam" id="PF17835">
    <property type="entry name" value="NOG1_N"/>
    <property type="match status" value="1"/>
</dbReference>
<dbReference type="InterPro" id="IPR041623">
    <property type="entry name" value="NOG1_N"/>
</dbReference>
<dbReference type="InterPro" id="IPR027417">
    <property type="entry name" value="P-loop_NTPase"/>
</dbReference>
<feature type="compositionally biased region" description="Basic and acidic residues" evidence="1">
    <location>
        <begin position="620"/>
        <end position="636"/>
    </location>
</feature>
<dbReference type="AlphaFoldDB" id="A0AAD3HLW4"/>
<dbReference type="PANTHER" id="PTHR45759">
    <property type="entry name" value="NUCLEOLAR GTP-BINDING PROTEIN 1"/>
    <property type="match status" value="1"/>
</dbReference>
<dbReference type="InterPro" id="IPR006073">
    <property type="entry name" value="GTP-bd"/>
</dbReference>
<accession>A0AAD3HLW4</accession>
<name>A0AAD3HLW4_9CHLO</name>
<keyword evidence="5" id="KW-1185">Reference proteome</keyword>
<feature type="domain" description="NOG1 N-terminal helical" evidence="3">
    <location>
        <begin position="271"/>
        <end position="426"/>
    </location>
</feature>
<dbReference type="PRINTS" id="PR00326">
    <property type="entry name" value="GTP1OBG"/>
</dbReference>
<dbReference type="EMBL" id="BMAR01000010">
    <property type="protein sequence ID" value="GFR45396.1"/>
    <property type="molecule type" value="Genomic_DNA"/>
</dbReference>
<evidence type="ECO:0000259" key="3">
    <source>
        <dbReference type="Pfam" id="PF17835"/>
    </source>
</evidence>
<dbReference type="Pfam" id="PF01926">
    <property type="entry name" value="MMR_HSR1"/>
    <property type="match status" value="1"/>
</dbReference>
<dbReference type="Gene3D" id="3.40.50.300">
    <property type="entry name" value="P-loop containing nucleotide triphosphate hydrolases"/>
    <property type="match status" value="1"/>
</dbReference>